<evidence type="ECO:0000313" key="8">
    <source>
        <dbReference type="Proteomes" id="UP000460435"/>
    </source>
</evidence>
<dbReference type="GO" id="GO:0006545">
    <property type="term" value="P:glycine biosynthetic process"/>
    <property type="evidence" value="ECO:0007669"/>
    <property type="project" value="TreeGrafter"/>
</dbReference>
<feature type="modified residue" description="N6-(pyridoxal phosphate)lysine" evidence="5">
    <location>
        <position position="200"/>
    </location>
</feature>
<protein>
    <submittedName>
        <fullName evidence="7">Low specificity L-threonine aldolase</fullName>
    </submittedName>
</protein>
<dbReference type="InterPro" id="IPR015424">
    <property type="entry name" value="PyrdxlP-dep_Trfase"/>
</dbReference>
<dbReference type="PANTHER" id="PTHR48097:SF9">
    <property type="entry name" value="L-THREONINE ALDOLASE"/>
    <property type="match status" value="1"/>
</dbReference>
<name>A0A7K3M209_9ACTN</name>
<proteinExistence type="inferred from homology"/>
<dbReference type="InterPro" id="IPR015421">
    <property type="entry name" value="PyrdxlP-dep_Trfase_major"/>
</dbReference>
<dbReference type="Pfam" id="PF01212">
    <property type="entry name" value="Beta_elim_lyase"/>
    <property type="match status" value="1"/>
</dbReference>
<keyword evidence="8" id="KW-1185">Reference proteome</keyword>
<dbReference type="NCBIfam" id="NF041359">
    <property type="entry name" value="GntG_guanitoxin"/>
    <property type="match status" value="1"/>
</dbReference>
<dbReference type="GO" id="GO:0005829">
    <property type="term" value="C:cytosol"/>
    <property type="evidence" value="ECO:0007669"/>
    <property type="project" value="TreeGrafter"/>
</dbReference>
<dbReference type="Gene3D" id="3.40.640.10">
    <property type="entry name" value="Type I PLP-dependent aspartate aminotransferase-like (Major domain)"/>
    <property type="match status" value="1"/>
</dbReference>
<dbReference type="FunFam" id="3.40.640.10:FF:000030">
    <property type="entry name" value="Low-specificity L-threonine aldolase"/>
    <property type="match status" value="1"/>
</dbReference>
<evidence type="ECO:0000259" key="6">
    <source>
        <dbReference type="Pfam" id="PF01212"/>
    </source>
</evidence>
<dbReference type="AlphaFoldDB" id="A0A7K3M209"/>
<dbReference type="Gene3D" id="3.90.1150.10">
    <property type="entry name" value="Aspartate Aminotransferase, domain 1"/>
    <property type="match status" value="1"/>
</dbReference>
<dbReference type="Proteomes" id="UP000460435">
    <property type="component" value="Unassembled WGS sequence"/>
</dbReference>
<reference evidence="7 8" key="1">
    <citation type="submission" date="2019-11" db="EMBL/GenBank/DDBJ databases">
        <authorList>
            <person name="Li X.-J."/>
            <person name="Feng X.-M."/>
        </authorList>
    </citation>
    <scope>NUCLEOTIDE SEQUENCE [LARGE SCALE GENOMIC DNA]</scope>
    <source>
        <strain evidence="7 8">XMNu-373</strain>
    </source>
</reference>
<evidence type="ECO:0000256" key="5">
    <source>
        <dbReference type="PIRSR" id="PIRSR017617-1"/>
    </source>
</evidence>
<evidence type="ECO:0000256" key="3">
    <source>
        <dbReference type="ARBA" id="ARBA00022898"/>
    </source>
</evidence>
<gene>
    <name evidence="7" type="ORF">F7O44_09600</name>
</gene>
<dbReference type="PIRSF" id="PIRSF017617">
    <property type="entry name" value="Thr_aldolase"/>
    <property type="match status" value="1"/>
</dbReference>
<accession>A0A7K3M209</accession>
<dbReference type="InterPro" id="IPR015422">
    <property type="entry name" value="PyrdxlP-dep_Trfase_small"/>
</dbReference>
<dbReference type="GO" id="GO:0008732">
    <property type="term" value="F:L-allo-threonine aldolase activity"/>
    <property type="evidence" value="ECO:0007669"/>
    <property type="project" value="TreeGrafter"/>
</dbReference>
<comment type="cofactor">
    <cofactor evidence="1">
        <name>pyridoxal 5'-phosphate</name>
        <dbReference type="ChEBI" id="CHEBI:597326"/>
    </cofactor>
</comment>
<organism evidence="7 8">
    <name type="scientific">Phytoactinopolyspora mesophila</name>
    <dbReference type="NCBI Taxonomy" id="2650750"/>
    <lineage>
        <taxon>Bacteria</taxon>
        <taxon>Bacillati</taxon>
        <taxon>Actinomycetota</taxon>
        <taxon>Actinomycetes</taxon>
        <taxon>Jiangellales</taxon>
        <taxon>Jiangellaceae</taxon>
        <taxon>Phytoactinopolyspora</taxon>
    </lineage>
</organism>
<evidence type="ECO:0000256" key="1">
    <source>
        <dbReference type="ARBA" id="ARBA00001933"/>
    </source>
</evidence>
<comment type="similarity">
    <text evidence="2">Belongs to the threonine aldolase family.</text>
</comment>
<evidence type="ECO:0000256" key="4">
    <source>
        <dbReference type="ARBA" id="ARBA00023239"/>
    </source>
</evidence>
<feature type="domain" description="Aromatic amino acid beta-eliminating lyase/threonine aldolase" evidence="6">
    <location>
        <begin position="3"/>
        <end position="286"/>
    </location>
</feature>
<dbReference type="EMBL" id="WLZY01000002">
    <property type="protein sequence ID" value="NDL57323.1"/>
    <property type="molecule type" value="Genomic_DNA"/>
</dbReference>
<keyword evidence="4" id="KW-0456">Lyase</keyword>
<comment type="caution">
    <text evidence="7">The sequence shown here is derived from an EMBL/GenBank/DDBJ whole genome shotgun (WGS) entry which is preliminary data.</text>
</comment>
<evidence type="ECO:0000313" key="7">
    <source>
        <dbReference type="EMBL" id="NDL57323.1"/>
    </source>
</evidence>
<keyword evidence="3" id="KW-0663">Pyridoxal phosphate</keyword>
<dbReference type="PANTHER" id="PTHR48097">
    <property type="entry name" value="L-THREONINE ALDOLASE-RELATED"/>
    <property type="match status" value="1"/>
</dbReference>
<dbReference type="InterPro" id="IPR001597">
    <property type="entry name" value="ArAA_b-elim_lyase/Thr_aldolase"/>
</dbReference>
<dbReference type="GO" id="GO:0006567">
    <property type="term" value="P:L-threonine catabolic process"/>
    <property type="evidence" value="ECO:0007669"/>
    <property type="project" value="TreeGrafter"/>
</dbReference>
<evidence type="ECO:0000256" key="2">
    <source>
        <dbReference type="ARBA" id="ARBA00006966"/>
    </source>
</evidence>
<dbReference type="SUPFAM" id="SSF53383">
    <property type="entry name" value="PLP-dependent transferases"/>
    <property type="match status" value="1"/>
</dbReference>
<sequence>MIDLRSDTVTRPTAGMLAAMASAETGDDVYGEDPTVNALEEQVADVLGHEAALFTVTGSMANVLGVSVWAAPGKEVLCEAEAHIVRAEQGAHAALNGVTTRTWSHPGGLVDLDAVGRMMVPDAGPYLVSTAAIAVENTHNFGGGSVQPLADLRALRALVSGTGVRLHLDGARLFNAQAATGVSVKEISAPFDTVSICLSKGLGAPVGSVLAGPADAIAEARLRRKRLGGGWRQAGVLAAAGRYALDHHVERLHEDHAHARLIAELVADADNAVVDPAGVETNIIVLNVGESAQRLVAEARAAGVLTGMVGPGLVRLITHLDVNTAQARKAGEILADLIRTP</sequence>
<dbReference type="InterPro" id="IPR023603">
    <property type="entry name" value="Low_specificity_L-TA-like"/>
</dbReference>